<dbReference type="Gene3D" id="2.60.120.260">
    <property type="entry name" value="Galactose-binding domain-like"/>
    <property type="match status" value="1"/>
</dbReference>
<dbReference type="InterPro" id="IPR008979">
    <property type="entry name" value="Galactose-bd-like_sf"/>
</dbReference>
<proteinExistence type="inferred from homology"/>
<reference evidence="7" key="1">
    <citation type="journal article" date="2013" name="Environ. Microbiol.">
        <title>Microbiota from the distal guts of lean and obese adolescents exhibit partial functional redundancy besides clear differences in community structure.</title>
        <authorList>
            <person name="Ferrer M."/>
            <person name="Ruiz A."/>
            <person name="Lanza F."/>
            <person name="Haange S.B."/>
            <person name="Oberbach A."/>
            <person name="Till H."/>
            <person name="Bargiela R."/>
            <person name="Campoy C."/>
            <person name="Segura M.T."/>
            <person name="Richter M."/>
            <person name="von Bergen M."/>
            <person name="Seifert J."/>
            <person name="Suarez A."/>
        </authorList>
    </citation>
    <scope>NUCLEOTIDE SEQUENCE</scope>
</reference>
<comment type="catalytic activity">
    <reaction evidence="1">
        <text>Hydrolysis of terminal non-reducing beta-D-galactose residues in beta-D-galactosides.</text>
        <dbReference type="EC" id="3.2.1.23"/>
    </reaction>
</comment>
<evidence type="ECO:0000256" key="1">
    <source>
        <dbReference type="ARBA" id="ARBA00001412"/>
    </source>
</evidence>
<feature type="non-terminal residue" evidence="7">
    <location>
        <position position="1"/>
    </location>
</feature>
<dbReference type="EC" id="3.2.1.23" evidence="3"/>
<dbReference type="PANTHER" id="PTHR46323">
    <property type="entry name" value="BETA-GALACTOSIDASE"/>
    <property type="match status" value="1"/>
</dbReference>
<dbReference type="GO" id="GO:0009341">
    <property type="term" value="C:beta-galactosidase complex"/>
    <property type="evidence" value="ECO:0007669"/>
    <property type="project" value="TreeGrafter"/>
</dbReference>
<accession>K1SZK0</accession>
<protein>
    <recommendedName>
        <fullName evidence="3">beta-galactosidase</fullName>
        <ecNumber evidence="3">3.2.1.23</ecNumber>
    </recommendedName>
</protein>
<dbReference type="AlphaFoldDB" id="K1SZK0"/>
<evidence type="ECO:0000313" key="7">
    <source>
        <dbReference type="EMBL" id="EKC63023.1"/>
    </source>
</evidence>
<feature type="non-terminal residue" evidence="7">
    <location>
        <position position="167"/>
    </location>
</feature>
<dbReference type="EMBL" id="AJWY01007783">
    <property type="protein sequence ID" value="EKC63023.1"/>
    <property type="molecule type" value="Genomic_DNA"/>
</dbReference>
<comment type="similarity">
    <text evidence="2">Belongs to the glycosyl hydrolase 2 family.</text>
</comment>
<comment type="caution">
    <text evidence="7">The sequence shown here is derived from an EMBL/GenBank/DDBJ whole genome shotgun (WGS) entry which is preliminary data.</text>
</comment>
<keyword evidence="4" id="KW-0378">Hydrolase</keyword>
<organism evidence="7">
    <name type="scientific">human gut metagenome</name>
    <dbReference type="NCBI Taxonomy" id="408170"/>
    <lineage>
        <taxon>unclassified sequences</taxon>
        <taxon>metagenomes</taxon>
        <taxon>organismal metagenomes</taxon>
    </lineage>
</organism>
<feature type="domain" description="Glycosyl hydrolases family 2 sugar binding" evidence="6">
    <location>
        <begin position="6"/>
        <end position="145"/>
    </location>
</feature>
<dbReference type="InterPro" id="IPR050347">
    <property type="entry name" value="Bact_Beta-galactosidase"/>
</dbReference>
<evidence type="ECO:0000259" key="6">
    <source>
        <dbReference type="Pfam" id="PF02837"/>
    </source>
</evidence>
<evidence type="ECO:0000256" key="4">
    <source>
        <dbReference type="ARBA" id="ARBA00022801"/>
    </source>
</evidence>
<dbReference type="PANTHER" id="PTHR46323:SF2">
    <property type="entry name" value="BETA-GALACTOSIDASE"/>
    <property type="match status" value="1"/>
</dbReference>
<sequence>AGKWTKIGVPSCWELQGFGTYQYGMRFYGKATPEGIADEKGKYKYEFTLPQEWEGKQIELVFEAVMTDAKVTINGRKAGNGLHQGGFYRFTYDVSDRIFFGKHKNRLEVEVSKESSNSQVNMAERRADYWNFGGIFRPVFIVAKPAQNINRVAIDAKGDGHFMADCY</sequence>
<evidence type="ECO:0000256" key="5">
    <source>
        <dbReference type="ARBA" id="ARBA00023295"/>
    </source>
</evidence>
<gene>
    <name evidence="7" type="ORF">LEA_11544</name>
</gene>
<dbReference type="GO" id="GO:0005990">
    <property type="term" value="P:lactose catabolic process"/>
    <property type="evidence" value="ECO:0007669"/>
    <property type="project" value="TreeGrafter"/>
</dbReference>
<dbReference type="Pfam" id="PF02837">
    <property type="entry name" value="Glyco_hydro_2_N"/>
    <property type="match status" value="1"/>
</dbReference>
<evidence type="ECO:0000256" key="3">
    <source>
        <dbReference type="ARBA" id="ARBA00012756"/>
    </source>
</evidence>
<keyword evidence="5" id="KW-0326">Glycosidase</keyword>
<dbReference type="InterPro" id="IPR006104">
    <property type="entry name" value="Glyco_hydro_2_N"/>
</dbReference>
<evidence type="ECO:0000256" key="2">
    <source>
        <dbReference type="ARBA" id="ARBA00007401"/>
    </source>
</evidence>
<dbReference type="SUPFAM" id="SSF49785">
    <property type="entry name" value="Galactose-binding domain-like"/>
    <property type="match status" value="1"/>
</dbReference>
<name>K1SZK0_9ZZZZ</name>
<dbReference type="GO" id="GO:0004565">
    <property type="term" value="F:beta-galactosidase activity"/>
    <property type="evidence" value="ECO:0007669"/>
    <property type="project" value="UniProtKB-EC"/>
</dbReference>